<gene>
    <name evidence="1" type="ORF">IEQ34_000589</name>
</gene>
<reference evidence="1 2" key="1">
    <citation type="journal article" date="2021" name="Hortic Res">
        <title>Chromosome-scale assembly of the Dendrobium chrysotoxum genome enhances the understanding of orchid evolution.</title>
        <authorList>
            <person name="Zhang Y."/>
            <person name="Zhang G.Q."/>
            <person name="Zhang D."/>
            <person name="Liu X.D."/>
            <person name="Xu X.Y."/>
            <person name="Sun W.H."/>
            <person name="Yu X."/>
            <person name="Zhu X."/>
            <person name="Wang Z.W."/>
            <person name="Zhao X."/>
            <person name="Zhong W.Y."/>
            <person name="Chen H."/>
            <person name="Yin W.L."/>
            <person name="Huang T."/>
            <person name="Niu S.C."/>
            <person name="Liu Z.J."/>
        </authorList>
    </citation>
    <scope>NUCLEOTIDE SEQUENCE [LARGE SCALE GENOMIC DNA]</scope>
    <source>
        <strain evidence="1">Lindl</strain>
    </source>
</reference>
<dbReference type="Proteomes" id="UP000775213">
    <property type="component" value="Unassembled WGS sequence"/>
</dbReference>
<dbReference type="EMBL" id="JAGFBR010000001">
    <property type="protein sequence ID" value="KAH0470866.1"/>
    <property type="molecule type" value="Genomic_DNA"/>
</dbReference>
<organism evidence="1 2">
    <name type="scientific">Dendrobium chrysotoxum</name>
    <name type="common">Orchid</name>
    <dbReference type="NCBI Taxonomy" id="161865"/>
    <lineage>
        <taxon>Eukaryota</taxon>
        <taxon>Viridiplantae</taxon>
        <taxon>Streptophyta</taxon>
        <taxon>Embryophyta</taxon>
        <taxon>Tracheophyta</taxon>
        <taxon>Spermatophyta</taxon>
        <taxon>Magnoliopsida</taxon>
        <taxon>Liliopsida</taxon>
        <taxon>Asparagales</taxon>
        <taxon>Orchidaceae</taxon>
        <taxon>Epidendroideae</taxon>
        <taxon>Malaxideae</taxon>
        <taxon>Dendrobiinae</taxon>
        <taxon>Dendrobium</taxon>
    </lineage>
</organism>
<name>A0AAV7HNY3_DENCH</name>
<protein>
    <submittedName>
        <fullName evidence="1">Uncharacterized protein</fullName>
    </submittedName>
</protein>
<proteinExistence type="predicted"/>
<evidence type="ECO:0000313" key="2">
    <source>
        <dbReference type="Proteomes" id="UP000775213"/>
    </source>
</evidence>
<sequence length="83" mass="9689">MENASKITVGIRIVWFEKNCFQQCFFCWLILTNTKQSASKKLESSIMAWEEDGSFTVVLACIDHQAFCFHDNPQIHMNLRKET</sequence>
<keyword evidence="2" id="KW-1185">Reference proteome</keyword>
<evidence type="ECO:0000313" key="1">
    <source>
        <dbReference type="EMBL" id="KAH0470866.1"/>
    </source>
</evidence>
<accession>A0AAV7HNY3</accession>
<dbReference type="AlphaFoldDB" id="A0AAV7HNY3"/>
<comment type="caution">
    <text evidence="1">The sequence shown here is derived from an EMBL/GenBank/DDBJ whole genome shotgun (WGS) entry which is preliminary data.</text>
</comment>